<dbReference type="EMBL" id="JAAAIN010000556">
    <property type="protein sequence ID" value="KAG0313029.1"/>
    <property type="molecule type" value="Genomic_DNA"/>
</dbReference>
<dbReference type="InterPro" id="IPR040194">
    <property type="entry name" value="Cwf19-like"/>
</dbReference>
<dbReference type="Pfam" id="PF04676">
    <property type="entry name" value="CwfJ_C_2"/>
    <property type="match status" value="1"/>
</dbReference>
<evidence type="ECO:0000256" key="2">
    <source>
        <dbReference type="ARBA" id="ARBA00022771"/>
    </source>
</evidence>
<dbReference type="GO" id="GO:0008270">
    <property type="term" value="F:zinc ion binding"/>
    <property type="evidence" value="ECO:0007669"/>
    <property type="project" value="UniProtKB-KW"/>
</dbReference>
<dbReference type="SUPFAM" id="SSF57756">
    <property type="entry name" value="Retrovirus zinc finger-like domains"/>
    <property type="match status" value="3"/>
</dbReference>
<evidence type="ECO:0000256" key="4">
    <source>
        <dbReference type="PROSITE-ProRule" id="PRU00047"/>
    </source>
</evidence>
<dbReference type="InterPro" id="IPR006767">
    <property type="entry name" value="Cwf19-like_C_dom-2"/>
</dbReference>
<feature type="compositionally biased region" description="Low complexity" evidence="5">
    <location>
        <begin position="622"/>
        <end position="646"/>
    </location>
</feature>
<organism evidence="7 8">
    <name type="scientific">Linnemannia gamsii</name>
    <dbReference type="NCBI Taxonomy" id="64522"/>
    <lineage>
        <taxon>Eukaryota</taxon>
        <taxon>Fungi</taxon>
        <taxon>Fungi incertae sedis</taxon>
        <taxon>Mucoromycota</taxon>
        <taxon>Mortierellomycotina</taxon>
        <taxon>Mortierellomycetes</taxon>
        <taxon>Mortierellales</taxon>
        <taxon>Mortierellaceae</taxon>
        <taxon>Linnemannia</taxon>
    </lineage>
</organism>
<feature type="region of interest" description="Disordered" evidence="5">
    <location>
        <begin position="448"/>
        <end position="470"/>
    </location>
</feature>
<evidence type="ECO:0000256" key="5">
    <source>
        <dbReference type="SAM" id="MobiDB-lite"/>
    </source>
</evidence>
<dbReference type="GO" id="GO:0061632">
    <property type="term" value="F:RNA lariat debranching enzyme activator activity"/>
    <property type="evidence" value="ECO:0007669"/>
    <property type="project" value="TreeGrafter"/>
</dbReference>
<feature type="domain" description="CCHC-type" evidence="6">
    <location>
        <begin position="386"/>
        <end position="399"/>
    </location>
</feature>
<keyword evidence="3" id="KW-0862">Zinc</keyword>
<evidence type="ECO:0000256" key="3">
    <source>
        <dbReference type="ARBA" id="ARBA00022833"/>
    </source>
</evidence>
<dbReference type="CDD" id="cd07380">
    <property type="entry name" value="MPP_CWF19_N"/>
    <property type="match status" value="1"/>
</dbReference>
<dbReference type="PANTHER" id="PTHR12072">
    <property type="entry name" value="CWF19, CELL CYCLE CONTROL PROTEIN"/>
    <property type="match status" value="1"/>
</dbReference>
<dbReference type="Pfam" id="PF13696">
    <property type="entry name" value="zf-CCHC_2"/>
    <property type="match status" value="3"/>
</dbReference>
<evidence type="ECO:0000256" key="1">
    <source>
        <dbReference type="ARBA" id="ARBA00022723"/>
    </source>
</evidence>
<dbReference type="InterPro" id="IPR036875">
    <property type="entry name" value="Znf_CCHC_sf"/>
</dbReference>
<keyword evidence="8" id="KW-1185">Reference proteome</keyword>
<proteinExistence type="predicted"/>
<comment type="caution">
    <text evidence="7">The sequence shown here is derived from an EMBL/GenBank/DDBJ whole genome shotgun (WGS) entry which is preliminary data.</text>
</comment>
<dbReference type="PANTHER" id="PTHR12072:SF4">
    <property type="entry name" value="CWF19-LIKE PROTEIN 1"/>
    <property type="match status" value="1"/>
</dbReference>
<dbReference type="OrthoDB" id="444325at2759"/>
<feature type="region of interest" description="Disordered" evidence="5">
    <location>
        <begin position="275"/>
        <end position="305"/>
    </location>
</feature>
<evidence type="ECO:0000313" key="7">
    <source>
        <dbReference type="EMBL" id="KAG0313029.1"/>
    </source>
</evidence>
<dbReference type="Proteomes" id="UP000823405">
    <property type="component" value="Unassembled WGS sequence"/>
</dbReference>
<dbReference type="InterPro" id="IPR036265">
    <property type="entry name" value="HIT-like_sf"/>
</dbReference>
<keyword evidence="2 4" id="KW-0863">Zinc-finger</keyword>
<dbReference type="Pfam" id="PF04677">
    <property type="entry name" value="CwfJ_C_1"/>
    <property type="match status" value="1"/>
</dbReference>
<keyword evidence="1" id="KW-0479">Metal-binding</keyword>
<dbReference type="GO" id="GO:0071014">
    <property type="term" value="C:post-mRNA release spliceosomal complex"/>
    <property type="evidence" value="ECO:0007669"/>
    <property type="project" value="TreeGrafter"/>
</dbReference>
<dbReference type="GO" id="GO:0000398">
    <property type="term" value="P:mRNA splicing, via spliceosome"/>
    <property type="evidence" value="ECO:0007669"/>
    <property type="project" value="TreeGrafter"/>
</dbReference>
<sequence>MSSVKVLVVGSANGDLRNLCAKVGTMQAKHGPFDILFCTGNFFAQETPIEVIDELLENKLDFPITTYFMHGDNGVPGIIERTAKRKNGEICNNLFYLGKHGTMTTAESVKMASLSGTYDSAIYEADIEQEDFDKSLLQGRYTKQDVNALMQTAKPSSIMDTAKRGVDIFLSHEWPVGVNKLVGPTLPPPTDLPPSTFSHPVANAASILQPRYHFAASSGRFWERAPYKNVHGAEHATRFIALGDVGNKNKQRWFYAFNLVPLATIPDDVLKASVTPTTTDSPLATASELKRRPDQDDPTSFFWDPKRVRNEPPAGYICHRCRQPGHFVKECTAERVQRVPEGYVCNKCNQPGHLIKDCPLLKEEIAAREQAREHGGNDVPPSGYLCKKCSQPGHYIKDCALLKEEMAARGLQQQHGPNDVPPPDYTCVKCNTKGHYVRNCSQFSPLESKESGMMARRKPNGRSGGPREPKARELEPCWFCLSNPDVDKNLIVSIGTEVYMAMSKGQLTETSPSPLVPGGGHVLLICINHISSFGKGDPEALSDMNSELRKYKEGLRKLYESKGAGMVTLELSQGGINQHAHIQVIPVPFEKIDEVEREFKARIANFFLPSYRRFPRDGHPQSSTGGSSSSSAALSKSGDTDTNGDTNMDEAAQEPPAPTPTAAWLDRLPAGLKEGFFRIELPGDRVMVCPIPGEQRVDMQFGRTVLADVLGMPDRAHWKRCVKSADEERKDSNAFKAVFRPYDFTL</sequence>
<name>A0A9P6R9C1_9FUNG</name>
<dbReference type="GO" id="GO:0003676">
    <property type="term" value="F:nucleic acid binding"/>
    <property type="evidence" value="ECO:0007669"/>
    <property type="project" value="InterPro"/>
</dbReference>
<dbReference type="Gene3D" id="4.10.60.10">
    <property type="entry name" value="Zinc finger, CCHC-type"/>
    <property type="match status" value="3"/>
</dbReference>
<feature type="compositionally biased region" description="Polar residues" evidence="5">
    <location>
        <begin position="275"/>
        <end position="284"/>
    </location>
</feature>
<feature type="domain" description="CCHC-type" evidence="6">
    <location>
        <begin position="427"/>
        <end position="442"/>
    </location>
</feature>
<dbReference type="InterPro" id="IPR025829">
    <property type="entry name" value="Zn_knuckle_CX2CX3GHX4C"/>
</dbReference>
<feature type="domain" description="CCHC-type" evidence="6">
    <location>
        <begin position="345"/>
        <end position="359"/>
    </location>
</feature>
<dbReference type="SMART" id="SM00343">
    <property type="entry name" value="ZnF_C2HC"/>
    <property type="match status" value="4"/>
</dbReference>
<feature type="region of interest" description="Disordered" evidence="5">
    <location>
        <begin position="615"/>
        <end position="662"/>
    </location>
</feature>
<protein>
    <recommendedName>
        <fullName evidence="6">CCHC-type domain-containing protein</fullName>
    </recommendedName>
</protein>
<accession>A0A9P6R9C1</accession>
<dbReference type="InterPro" id="IPR001878">
    <property type="entry name" value="Znf_CCHC"/>
</dbReference>
<dbReference type="SUPFAM" id="SSF54197">
    <property type="entry name" value="HIT-like"/>
    <property type="match status" value="1"/>
</dbReference>
<evidence type="ECO:0000313" key="8">
    <source>
        <dbReference type="Proteomes" id="UP000823405"/>
    </source>
</evidence>
<dbReference type="Gene3D" id="3.30.428.10">
    <property type="entry name" value="HIT-like"/>
    <property type="match status" value="1"/>
</dbReference>
<gene>
    <name evidence="7" type="ORF">BGZ97_010595</name>
</gene>
<evidence type="ECO:0000259" key="6">
    <source>
        <dbReference type="PROSITE" id="PS50158"/>
    </source>
</evidence>
<dbReference type="AlphaFoldDB" id="A0A9P6R9C1"/>
<dbReference type="PROSITE" id="PS50158">
    <property type="entry name" value="ZF_CCHC"/>
    <property type="match status" value="4"/>
</dbReference>
<reference evidence="7" key="1">
    <citation type="journal article" date="2020" name="Fungal Divers.">
        <title>Resolving the Mortierellaceae phylogeny through synthesis of multi-gene phylogenetics and phylogenomics.</title>
        <authorList>
            <person name="Vandepol N."/>
            <person name="Liber J."/>
            <person name="Desiro A."/>
            <person name="Na H."/>
            <person name="Kennedy M."/>
            <person name="Barry K."/>
            <person name="Grigoriev I.V."/>
            <person name="Miller A.N."/>
            <person name="O'Donnell K."/>
            <person name="Stajich J.E."/>
            <person name="Bonito G."/>
        </authorList>
    </citation>
    <scope>NUCLEOTIDE SEQUENCE</scope>
    <source>
        <strain evidence="7">NVP60</strain>
    </source>
</reference>
<feature type="domain" description="CCHC-type" evidence="6">
    <location>
        <begin position="318"/>
        <end position="331"/>
    </location>
</feature>
<dbReference type="InterPro" id="IPR006768">
    <property type="entry name" value="Cwf19-like_C_dom-1"/>
</dbReference>